<sequence length="212" mass="22550">MTRVAGLVLAAGGGTRFGKPKILVRLADRYLVEYVADALLSGGCVAPIVVVGGAAWEEAAAALRSSSAVQHRRLRLVHNTAWSAGLATSLRTGLDALAASHADAVVVALGDQPGITSLAVRRVIRAFQSGARIAAAKYGDRRAHPVLLSRDCWPEAVRLAAGDEGARSLMRAHPDWVTEIWCDDLVMPVDVDTPTDLEAAERQLRERSVDKA</sequence>
<dbReference type="InterPro" id="IPR025877">
    <property type="entry name" value="MobA-like_NTP_Trfase"/>
</dbReference>
<protein>
    <recommendedName>
        <fullName evidence="1">MobA-like NTP transferase domain-containing protein</fullName>
    </recommendedName>
</protein>
<proteinExistence type="predicted"/>
<dbReference type="CDD" id="cd04182">
    <property type="entry name" value="GT_2_like_f"/>
    <property type="match status" value="1"/>
</dbReference>
<name>A0LVE2_ACIC1</name>
<dbReference type="FunCoup" id="A0LVE2">
    <property type="interactions" value="3"/>
</dbReference>
<dbReference type="InterPro" id="IPR029044">
    <property type="entry name" value="Nucleotide-diphossugar_trans"/>
</dbReference>
<reference evidence="2 3" key="1">
    <citation type="journal article" date="2009" name="Genome Res.">
        <title>Complete genome of the cellulolytic thermophile Acidothermus cellulolyticus 11B provides insights into its ecophysiological and evolutionary adaptations.</title>
        <authorList>
            <person name="Barabote R.D."/>
            <person name="Xie G."/>
            <person name="Leu D.H."/>
            <person name="Normand P."/>
            <person name="Necsulea A."/>
            <person name="Daubin V."/>
            <person name="Medigue C."/>
            <person name="Adney W.S."/>
            <person name="Xu X.C."/>
            <person name="Lapidus A."/>
            <person name="Parales R.E."/>
            <person name="Detter C."/>
            <person name="Pujic P."/>
            <person name="Bruce D."/>
            <person name="Lavire C."/>
            <person name="Challacombe J.F."/>
            <person name="Brettin T.S."/>
            <person name="Berry A.M."/>
        </authorList>
    </citation>
    <scope>NUCLEOTIDE SEQUENCE [LARGE SCALE GENOMIC DNA]</scope>
    <source>
        <strain evidence="3">ATCC 43068 / DSM 8971 / 11B</strain>
    </source>
</reference>
<dbReference type="PANTHER" id="PTHR43777:SF1">
    <property type="entry name" value="MOLYBDENUM COFACTOR CYTIDYLYLTRANSFERASE"/>
    <property type="match status" value="1"/>
</dbReference>
<dbReference type="Pfam" id="PF12804">
    <property type="entry name" value="NTP_transf_3"/>
    <property type="match status" value="1"/>
</dbReference>
<evidence type="ECO:0000313" key="2">
    <source>
        <dbReference type="EMBL" id="ABK53402.1"/>
    </source>
</evidence>
<evidence type="ECO:0000259" key="1">
    <source>
        <dbReference type="Pfam" id="PF12804"/>
    </source>
</evidence>
<dbReference type="Gene3D" id="3.90.550.10">
    <property type="entry name" value="Spore Coat Polysaccharide Biosynthesis Protein SpsA, Chain A"/>
    <property type="match status" value="1"/>
</dbReference>
<dbReference type="PANTHER" id="PTHR43777">
    <property type="entry name" value="MOLYBDENUM COFACTOR CYTIDYLYLTRANSFERASE"/>
    <property type="match status" value="1"/>
</dbReference>
<dbReference type="STRING" id="351607.Acel_1630"/>
<dbReference type="HOGENOM" id="CLU_061980_2_2_11"/>
<gene>
    <name evidence="2" type="ordered locus">Acel_1630</name>
</gene>
<dbReference type="Proteomes" id="UP000008221">
    <property type="component" value="Chromosome"/>
</dbReference>
<evidence type="ECO:0000313" key="3">
    <source>
        <dbReference type="Proteomes" id="UP000008221"/>
    </source>
</evidence>
<feature type="domain" description="MobA-like NTP transferase" evidence="1">
    <location>
        <begin position="6"/>
        <end position="174"/>
    </location>
</feature>
<keyword evidence="3" id="KW-1185">Reference proteome</keyword>
<dbReference type="AlphaFoldDB" id="A0LVE2"/>
<dbReference type="EMBL" id="CP000481">
    <property type="protein sequence ID" value="ABK53402.1"/>
    <property type="molecule type" value="Genomic_DNA"/>
</dbReference>
<dbReference type="eggNOG" id="COG2068">
    <property type="taxonomic scope" value="Bacteria"/>
</dbReference>
<dbReference type="InParanoid" id="A0LVE2"/>
<accession>A0LVE2</accession>
<dbReference type="SUPFAM" id="SSF53448">
    <property type="entry name" value="Nucleotide-diphospho-sugar transferases"/>
    <property type="match status" value="1"/>
</dbReference>
<dbReference type="KEGG" id="ace:Acel_1630"/>
<dbReference type="OrthoDB" id="4427994at2"/>
<dbReference type="GO" id="GO:0016779">
    <property type="term" value="F:nucleotidyltransferase activity"/>
    <property type="evidence" value="ECO:0007669"/>
    <property type="project" value="UniProtKB-ARBA"/>
</dbReference>
<organism evidence="2 3">
    <name type="scientific">Acidothermus cellulolyticus (strain ATCC 43068 / DSM 8971 / 11B)</name>
    <dbReference type="NCBI Taxonomy" id="351607"/>
    <lineage>
        <taxon>Bacteria</taxon>
        <taxon>Bacillati</taxon>
        <taxon>Actinomycetota</taxon>
        <taxon>Actinomycetes</taxon>
        <taxon>Acidothermales</taxon>
        <taxon>Acidothermaceae</taxon>
        <taxon>Acidothermus</taxon>
    </lineage>
</organism>